<dbReference type="InterPro" id="IPR051692">
    <property type="entry name" value="OMP-like"/>
</dbReference>
<dbReference type="Pfam" id="PF13505">
    <property type="entry name" value="OMP_b-brl"/>
    <property type="match status" value="1"/>
</dbReference>
<feature type="domain" description="Outer membrane protein beta-barrel" evidence="6">
    <location>
        <begin position="11"/>
        <end position="201"/>
    </location>
</feature>
<evidence type="ECO:0000256" key="4">
    <source>
        <dbReference type="ARBA" id="ARBA00038306"/>
    </source>
</evidence>
<evidence type="ECO:0000256" key="2">
    <source>
        <dbReference type="ARBA" id="ARBA00022729"/>
    </source>
</evidence>
<dbReference type="Proteomes" id="UP000561459">
    <property type="component" value="Unassembled WGS sequence"/>
</dbReference>
<evidence type="ECO:0000259" key="6">
    <source>
        <dbReference type="Pfam" id="PF13505"/>
    </source>
</evidence>
<accession>A0A7W6FX29</accession>
<dbReference type="Gene3D" id="2.40.160.20">
    <property type="match status" value="1"/>
</dbReference>
<dbReference type="SUPFAM" id="SSF56925">
    <property type="entry name" value="OMPA-like"/>
    <property type="match status" value="1"/>
</dbReference>
<evidence type="ECO:0000256" key="1">
    <source>
        <dbReference type="ARBA" id="ARBA00004370"/>
    </source>
</evidence>
<feature type="signal peptide" evidence="5">
    <location>
        <begin position="1"/>
        <end position="22"/>
    </location>
</feature>
<dbReference type="PANTHER" id="PTHR34001:SF3">
    <property type="entry name" value="BLL7405 PROTEIN"/>
    <property type="match status" value="1"/>
</dbReference>
<dbReference type="InterPro" id="IPR027385">
    <property type="entry name" value="Beta-barrel_OMP"/>
</dbReference>
<reference evidence="7 8" key="1">
    <citation type="submission" date="2020-08" db="EMBL/GenBank/DDBJ databases">
        <title>Genomic Encyclopedia of Type Strains, Phase IV (KMG-IV): sequencing the most valuable type-strain genomes for metagenomic binning, comparative biology and taxonomic classification.</title>
        <authorList>
            <person name="Goeker M."/>
        </authorList>
    </citation>
    <scope>NUCLEOTIDE SEQUENCE [LARGE SCALE GENOMIC DNA]</scope>
    <source>
        <strain evidence="7 8">DSM 27568</strain>
    </source>
</reference>
<dbReference type="GO" id="GO:0016020">
    <property type="term" value="C:membrane"/>
    <property type="evidence" value="ECO:0007669"/>
    <property type="project" value="UniProtKB-SubCell"/>
</dbReference>
<dbReference type="RefSeq" id="WP_183615695.1">
    <property type="nucleotide sequence ID" value="NZ_JACIDY010000001.1"/>
</dbReference>
<dbReference type="EMBL" id="JACIDY010000001">
    <property type="protein sequence ID" value="MBB3938838.1"/>
    <property type="molecule type" value="Genomic_DNA"/>
</dbReference>
<evidence type="ECO:0000313" key="7">
    <source>
        <dbReference type="EMBL" id="MBB3938838.1"/>
    </source>
</evidence>
<organism evidence="7 8">
    <name type="scientific">Novosphingobium fluoreni</name>
    <dbReference type="NCBI Taxonomy" id="1391222"/>
    <lineage>
        <taxon>Bacteria</taxon>
        <taxon>Pseudomonadati</taxon>
        <taxon>Pseudomonadota</taxon>
        <taxon>Alphaproteobacteria</taxon>
        <taxon>Sphingomonadales</taxon>
        <taxon>Sphingomonadaceae</taxon>
        <taxon>Novosphingobium</taxon>
    </lineage>
</organism>
<evidence type="ECO:0000256" key="3">
    <source>
        <dbReference type="ARBA" id="ARBA00023136"/>
    </source>
</evidence>
<name>A0A7W6FX29_9SPHN</name>
<protein>
    <submittedName>
        <fullName evidence="7">Outer membrane immunogenic protein</fullName>
    </submittedName>
</protein>
<feature type="chain" id="PRO_5031311064" evidence="5">
    <location>
        <begin position="23"/>
        <end position="201"/>
    </location>
</feature>
<dbReference type="AlphaFoldDB" id="A0A7W6FX29"/>
<keyword evidence="3" id="KW-0472">Membrane</keyword>
<dbReference type="PANTHER" id="PTHR34001">
    <property type="entry name" value="BLL7405 PROTEIN"/>
    <property type="match status" value="1"/>
</dbReference>
<comment type="similarity">
    <text evidence="4">Belongs to the Omp25/RopB family.</text>
</comment>
<comment type="caution">
    <text evidence="7">The sequence shown here is derived from an EMBL/GenBank/DDBJ whole genome shotgun (WGS) entry which is preliminary data.</text>
</comment>
<keyword evidence="2 5" id="KW-0732">Signal</keyword>
<sequence length="201" mass="21084">MKKIIAASALALAAIAAAPVMAQEASIPFDGPYVAVLGGYDKIRVDTPIGAGSDDGFLYGGVLGFDKNINGLVLGLEGEATGSTTKESVRDLFVAGDRATVKPGRDLYAGVRIGGEITPGVLVYAKGGYTNARVKVSYDDGVDVLRDGTNLDGYRLGAGIETNISGFLARVEYRFSDYGNPEGLGLRPDRHQVAAMVGYRF</sequence>
<gene>
    <name evidence="7" type="ORF">GGR39_000467</name>
</gene>
<evidence type="ECO:0000313" key="8">
    <source>
        <dbReference type="Proteomes" id="UP000561459"/>
    </source>
</evidence>
<evidence type="ECO:0000256" key="5">
    <source>
        <dbReference type="SAM" id="SignalP"/>
    </source>
</evidence>
<keyword evidence="8" id="KW-1185">Reference proteome</keyword>
<dbReference type="InterPro" id="IPR011250">
    <property type="entry name" value="OMP/PagP_B-barrel"/>
</dbReference>
<proteinExistence type="inferred from homology"/>
<comment type="subcellular location">
    <subcellularLocation>
        <location evidence="1">Membrane</location>
    </subcellularLocation>
</comment>